<evidence type="ECO:0000313" key="4">
    <source>
        <dbReference type="EMBL" id="QKE59556.1"/>
    </source>
</evidence>
<protein>
    <submittedName>
        <fullName evidence="3">Uncharacterized protein</fullName>
    </submittedName>
</protein>
<reference evidence="2 6" key="1">
    <citation type="journal article" date="2008" name="J. Virol. Methods">
        <title>Sequencing of the large dsDNA genome of Oryctes rhinoceros nudivirus using multiple displacement amplification of nanogram amounts of virus DNA.</title>
        <authorList>
            <person name="Wang Y."/>
            <person name="Kleespies R.G."/>
            <person name="Ramle M.B."/>
            <person name="Jehle J.A."/>
        </authorList>
    </citation>
    <scope>NUCLEOTIDE SEQUENCE [LARGE SCALE GENOMIC DNA]</scope>
    <source>
        <strain evidence="6">Isolate Oryctes rhinoceros/Malaysia/Ma07/2007</strain>
        <strain evidence="2">Ma07</strain>
    </source>
</reference>
<dbReference type="RefSeq" id="YP_002321404.1">
    <property type="nucleotide sequence ID" value="NC_011588.1"/>
</dbReference>
<reference evidence="3" key="2">
    <citation type="journal article" date="2020" name="J. ISSAAS">
        <title>Complete genome sequence of Oryctes rhinoceros Nudivirus isolated from Coconut Rhinoceros Beetle in the Solomon Islands.</title>
        <authorList>
            <person name="Etebari K."/>
            <person name="Filipovic I."/>
            <person name="Rasic G."/>
            <person name="Devine G.J."/>
            <person name="Tsatsia H."/>
            <person name="Furlong M.J."/>
        </authorList>
    </citation>
    <scope>NUCLEOTIDE SEQUENCE</scope>
    <source>
        <strain evidence="3">Solomon Islands</strain>
    </source>
</reference>
<feature type="region of interest" description="Disordered" evidence="1">
    <location>
        <begin position="1"/>
        <end position="23"/>
    </location>
</feature>
<sequence length="65" mass="7946">MPNRQASRIPRPTSHRRPRIKSSYMRNYYTYTRTRMPQAYASRMPKPTSHRYSLVYARSLYIYVD</sequence>
<evidence type="ECO:0000313" key="2">
    <source>
        <dbReference type="EMBL" id="ACH96223.1"/>
    </source>
</evidence>
<dbReference type="EMBL" id="MT150137">
    <property type="protein sequence ID" value="QKE59556.1"/>
    <property type="molecule type" value="Genomic_DNA"/>
</dbReference>
<evidence type="ECO:0000313" key="3">
    <source>
        <dbReference type="EMBL" id="QHG11325.1"/>
    </source>
</evidence>
<dbReference type="EMBL" id="EU747721">
    <property type="protein sequence ID" value="ACH96223.1"/>
    <property type="molecule type" value="Genomic_DNA"/>
</dbReference>
<dbReference type="Proteomes" id="UP000011785">
    <property type="component" value="Segment"/>
</dbReference>
<evidence type="ECO:0000313" key="5">
    <source>
        <dbReference type="EMBL" id="UBO76503.1"/>
    </source>
</evidence>
<name>A0A6B9QQW7_9VIRU</name>
<evidence type="ECO:0000256" key="1">
    <source>
        <dbReference type="SAM" id="MobiDB-lite"/>
    </source>
</evidence>
<dbReference type="EMBL" id="MZ727584">
    <property type="protein sequence ID" value="UBO76503.1"/>
    <property type="molecule type" value="Genomic_DNA"/>
</dbReference>
<reference evidence="4" key="3">
    <citation type="submission" date="2020-03" db="EMBL/GenBank/DDBJ databases">
        <title>Whole genome sequence of Oryctes rhinoceros Nudivirus isolated in Riau Province, Indonesia.</title>
        <authorList>
            <person name="Kurnia Y.W."/>
            <person name="Tanjung Z.A."/>
            <person name="Utomo C."/>
            <person name="Naim M."/>
            <person name="Situmorang E.C."/>
            <person name="Liwang T."/>
        </authorList>
    </citation>
    <scope>NUCLEOTIDE SEQUENCE</scope>
    <source>
        <strain evidence="4">LiboV</strain>
    </source>
</reference>
<dbReference type="KEGG" id="vg:7047273"/>
<dbReference type="EMBL" id="MN623374">
    <property type="protein sequence ID" value="QHG11325.1"/>
    <property type="molecule type" value="Genomic_DNA"/>
</dbReference>
<organism evidence="3">
    <name type="scientific">Oryctes rhinoceros nudivirus</name>
    <dbReference type="NCBI Taxonomy" id="92521"/>
    <lineage>
        <taxon>Viruses</taxon>
        <taxon>Viruses incertae sedis</taxon>
        <taxon>Naldaviricetes</taxon>
        <taxon>Lefavirales</taxon>
        <taxon>Nudiviridae</taxon>
        <taxon>Alphanudivirus</taxon>
        <taxon>Alphanudivirus oryrhinocerotis</taxon>
    </lineage>
</organism>
<keyword evidence="6" id="KW-1185">Reference proteome</keyword>
<accession>A0A6B9QQW7</accession>
<evidence type="ECO:0000313" key="6">
    <source>
        <dbReference type="Proteomes" id="UP000011785"/>
    </source>
</evidence>
<reference evidence="5" key="4">
    <citation type="submission" date="2021-08" db="EMBL/GenBank/DDBJ databases">
        <title>Whole genome sequence of Oryctes rhinoceros Nudivirus detected in Riau Province, Indonesia.</title>
        <authorList>
            <person name="Kurnia Y.W."/>
            <person name="Tanjung Z.A."/>
            <person name="Utomo C."/>
            <person name="Naim M."/>
            <person name="Situmorang E.C."/>
            <person name="Liwang T."/>
        </authorList>
    </citation>
    <scope>NUCLEOTIDE SEQUENCE</scope>
    <source>
        <strain evidence="5">LiboV</strain>
    </source>
</reference>
<accession>B7SVB4</accession>
<proteinExistence type="predicted"/>
<gene>
    <name evidence="3" type="ORF">SI_OrNV_gp093</name>
</gene>